<organism evidence="2 3">
    <name type="scientific">Crossiella equi</name>
    <dbReference type="NCBI Taxonomy" id="130796"/>
    <lineage>
        <taxon>Bacteria</taxon>
        <taxon>Bacillati</taxon>
        <taxon>Actinomycetota</taxon>
        <taxon>Actinomycetes</taxon>
        <taxon>Pseudonocardiales</taxon>
        <taxon>Pseudonocardiaceae</taxon>
        <taxon>Crossiella</taxon>
    </lineage>
</organism>
<evidence type="ECO:0000313" key="2">
    <source>
        <dbReference type="EMBL" id="MBP2475752.1"/>
    </source>
</evidence>
<dbReference type="InterPro" id="IPR051021">
    <property type="entry name" value="Mito_Ser/Thr_phosphatase"/>
</dbReference>
<dbReference type="InterPro" id="IPR029033">
    <property type="entry name" value="His_PPase_superfam"/>
</dbReference>
<dbReference type="SMART" id="SM00855">
    <property type="entry name" value="PGAM"/>
    <property type="match status" value="1"/>
</dbReference>
<reference evidence="2 3" key="1">
    <citation type="submission" date="2021-03" db="EMBL/GenBank/DDBJ databases">
        <title>Sequencing the genomes of 1000 actinobacteria strains.</title>
        <authorList>
            <person name="Klenk H.-P."/>
        </authorList>
    </citation>
    <scope>NUCLEOTIDE SEQUENCE [LARGE SCALE GENOMIC DNA]</scope>
    <source>
        <strain evidence="2 3">DSM 44580</strain>
    </source>
</reference>
<dbReference type="RefSeq" id="WP_086781313.1">
    <property type="nucleotide sequence ID" value="NZ_JAGIOO010000001.1"/>
</dbReference>
<dbReference type="CDD" id="cd07067">
    <property type="entry name" value="HP_PGM_like"/>
    <property type="match status" value="1"/>
</dbReference>
<accession>A0ABS5AHB8</accession>
<keyword evidence="1" id="KW-0378">Hydrolase</keyword>
<dbReference type="PANTHER" id="PTHR20935:SF0">
    <property type="entry name" value="SERINE_THREONINE-PROTEIN PHOSPHATASE PGAM5, MITOCHONDRIAL"/>
    <property type="match status" value="1"/>
</dbReference>
<dbReference type="Pfam" id="PF00300">
    <property type="entry name" value="His_Phos_1"/>
    <property type="match status" value="1"/>
</dbReference>
<dbReference type="InterPro" id="IPR013078">
    <property type="entry name" value="His_Pase_superF_clade-1"/>
</dbReference>
<dbReference type="EC" id="5.4.2.12" evidence="2"/>
<dbReference type="PANTHER" id="PTHR20935">
    <property type="entry name" value="PHOSPHOGLYCERATE MUTASE-RELATED"/>
    <property type="match status" value="1"/>
</dbReference>
<dbReference type="Gene3D" id="3.40.50.1240">
    <property type="entry name" value="Phosphoglycerate mutase-like"/>
    <property type="match status" value="1"/>
</dbReference>
<evidence type="ECO:0000256" key="1">
    <source>
        <dbReference type="ARBA" id="ARBA00022801"/>
    </source>
</evidence>
<protein>
    <submittedName>
        <fullName evidence="2">Phosphoglycerate mutase</fullName>
        <ecNumber evidence="2">5.4.2.12</ecNumber>
    </submittedName>
</protein>
<gene>
    <name evidence="2" type="ORF">JOF53_004624</name>
</gene>
<dbReference type="GO" id="GO:0004619">
    <property type="term" value="F:phosphoglycerate mutase activity"/>
    <property type="evidence" value="ECO:0007669"/>
    <property type="project" value="UniProtKB-EC"/>
</dbReference>
<evidence type="ECO:0000313" key="3">
    <source>
        <dbReference type="Proteomes" id="UP001519363"/>
    </source>
</evidence>
<dbReference type="Proteomes" id="UP001519363">
    <property type="component" value="Unassembled WGS sequence"/>
</dbReference>
<keyword evidence="3" id="KW-1185">Reference proteome</keyword>
<dbReference type="EMBL" id="JAGIOO010000001">
    <property type="protein sequence ID" value="MBP2475752.1"/>
    <property type="molecule type" value="Genomic_DNA"/>
</dbReference>
<proteinExistence type="predicted"/>
<sequence length="198" mass="21322">MANRLLYLVRHGEAGEDDSLTGRGRTQARLTAARLAGVPFAAVHHSTAPRAAETVKILLESLRGAPVYPSDLLRECIPSVPGPAVLTEAQQAFFAGLPPQVLADEGPAQAAEALRRYGGPSEDDRRELVVTHGNLIRAFTADAMGAPSHAWLNLADYNCGLTVLLYRPDRPAVVVSYNDVGHLPPELRGTEFPDELRV</sequence>
<dbReference type="SUPFAM" id="SSF53254">
    <property type="entry name" value="Phosphoglycerate mutase-like"/>
    <property type="match status" value="1"/>
</dbReference>
<keyword evidence="2" id="KW-0413">Isomerase</keyword>
<name>A0ABS5AHB8_9PSEU</name>
<comment type="caution">
    <text evidence="2">The sequence shown here is derived from an EMBL/GenBank/DDBJ whole genome shotgun (WGS) entry which is preliminary data.</text>
</comment>